<evidence type="ECO:0008006" key="6">
    <source>
        <dbReference type="Google" id="ProtNLM"/>
    </source>
</evidence>
<gene>
    <name evidence="2" type="ORF">J6I90_05940</name>
    <name evidence="3" type="ORF">J6I92_05365</name>
</gene>
<evidence type="ECO:0000313" key="2">
    <source>
        <dbReference type="EMBL" id="MDN7124415.1"/>
    </source>
</evidence>
<feature type="signal peptide" evidence="1">
    <location>
        <begin position="1"/>
        <end position="26"/>
    </location>
</feature>
<keyword evidence="4" id="KW-1185">Reference proteome</keyword>
<reference evidence="4 5" key="1">
    <citation type="submission" date="2021-03" db="EMBL/GenBank/DDBJ databases">
        <title>Pseudidiomarina terrestris, a new bacterium isolated from saline soil.</title>
        <authorList>
            <person name="Galisteo C."/>
            <person name="De La Haba R."/>
            <person name="Sanchez-Porro C."/>
            <person name="Ventosa A."/>
        </authorList>
    </citation>
    <scope>NUCLEOTIDE SEQUENCE [LARGE SCALE GENOMIC DNA]</scope>
    <source>
        <strain evidence="2 5">1APP75-32.1</strain>
        <strain evidence="4">1APR75-15</strain>
        <strain evidence="3">1ASR75-15</strain>
    </source>
</reference>
<name>A0AAW7QVZ9_9GAMM</name>
<dbReference type="RefSeq" id="WP_301774402.1">
    <property type="nucleotide sequence ID" value="NZ_JAGGJB010000003.1"/>
</dbReference>
<feature type="chain" id="PRO_5043880143" description="PEP-CTERM sorting domain-containing protein" evidence="1">
    <location>
        <begin position="27"/>
        <end position="321"/>
    </location>
</feature>
<accession>A0AAW7QVZ9</accession>
<sequence>MRTTIRRALLGSVLMGSVTAAPMALAAEEMIQIKGELLFSSLPALVDHQGPLSQPLIFTATVVQDPEQAVPAGFFSLGADYLNAAQALRMEITGPDGDVLYDRTVDVDDLPVAADVDALSWFLFSSDAQGSDEPAGSALWAIISASEEQFIRREITLGQSIFNRNLGGLAEITAGVSSLFTDTSGYPVLAEGNYNYTFLYYDNTIDNITGAGDMGMVQGYATRVSYGGDDADADGIADDADSCPASDTRSTVVFDWNDSGVTNYAFANGCTLSDEFARCNTAANCTMKLINQLNDDGSISLEEANVLRNASQVGYHSHRPR</sequence>
<protein>
    <recommendedName>
        <fullName evidence="6">PEP-CTERM sorting domain-containing protein</fullName>
    </recommendedName>
</protein>
<dbReference type="AlphaFoldDB" id="A0AAW7QVZ9"/>
<evidence type="ECO:0000313" key="3">
    <source>
        <dbReference type="EMBL" id="MDN7129294.1"/>
    </source>
</evidence>
<comment type="caution">
    <text evidence="2">The sequence shown here is derived from an EMBL/GenBank/DDBJ whole genome shotgun (WGS) entry which is preliminary data.</text>
</comment>
<evidence type="ECO:0000313" key="5">
    <source>
        <dbReference type="Proteomes" id="UP001169492"/>
    </source>
</evidence>
<proteinExistence type="predicted"/>
<dbReference type="EMBL" id="JAGGJC010000001">
    <property type="protein sequence ID" value="MDN7129294.1"/>
    <property type="molecule type" value="Genomic_DNA"/>
</dbReference>
<dbReference type="EMBL" id="JAGGJB010000003">
    <property type="protein sequence ID" value="MDN7124415.1"/>
    <property type="molecule type" value="Genomic_DNA"/>
</dbReference>
<evidence type="ECO:0000256" key="1">
    <source>
        <dbReference type="SAM" id="SignalP"/>
    </source>
</evidence>
<evidence type="ECO:0000313" key="4">
    <source>
        <dbReference type="Proteomes" id="UP001169491"/>
    </source>
</evidence>
<dbReference type="Proteomes" id="UP001169491">
    <property type="component" value="Unassembled WGS sequence"/>
</dbReference>
<dbReference type="Proteomes" id="UP001169492">
    <property type="component" value="Unassembled WGS sequence"/>
</dbReference>
<keyword evidence="1" id="KW-0732">Signal</keyword>
<organism evidence="2 5">
    <name type="scientific">Pseudidiomarina terrestris</name>
    <dbReference type="NCBI Taxonomy" id="2820060"/>
    <lineage>
        <taxon>Bacteria</taxon>
        <taxon>Pseudomonadati</taxon>
        <taxon>Pseudomonadota</taxon>
        <taxon>Gammaproteobacteria</taxon>
        <taxon>Alteromonadales</taxon>
        <taxon>Idiomarinaceae</taxon>
        <taxon>Pseudidiomarina</taxon>
    </lineage>
</organism>